<dbReference type="GO" id="GO:0006412">
    <property type="term" value="P:translation"/>
    <property type="evidence" value="ECO:0007669"/>
    <property type="project" value="UniProtKB-UniRule"/>
</dbReference>
<evidence type="ECO:0000256" key="7">
    <source>
        <dbReference type="ARBA" id="ARBA00035136"/>
    </source>
</evidence>
<evidence type="ECO:0000256" key="1">
    <source>
        <dbReference type="ARBA" id="ARBA00003134"/>
    </source>
</evidence>
<keyword evidence="6 8" id="KW-0687">Ribonucleoprotein</keyword>
<dbReference type="Gene3D" id="1.20.58.110">
    <property type="entry name" value="Ribosomal protein S20"/>
    <property type="match status" value="1"/>
</dbReference>
<dbReference type="HAMAP" id="MF_00500">
    <property type="entry name" value="Ribosomal_bS20"/>
    <property type="match status" value="1"/>
</dbReference>
<dbReference type="PANTHER" id="PTHR33398">
    <property type="entry name" value="30S RIBOSOMAL PROTEIN S20"/>
    <property type="match status" value="1"/>
</dbReference>
<evidence type="ECO:0000256" key="5">
    <source>
        <dbReference type="ARBA" id="ARBA00022980"/>
    </source>
</evidence>
<comment type="similarity">
    <text evidence="2 8">Belongs to the bacterial ribosomal protein bS20 family.</text>
</comment>
<dbReference type="PATRIC" id="fig|913848.6.peg.286"/>
<dbReference type="InterPro" id="IPR036510">
    <property type="entry name" value="Ribosomal_bS20_sf"/>
</dbReference>
<evidence type="ECO:0000256" key="4">
    <source>
        <dbReference type="ARBA" id="ARBA00022884"/>
    </source>
</evidence>
<dbReference type="PANTHER" id="PTHR33398:SF1">
    <property type="entry name" value="SMALL RIBOSOMAL SUBUNIT PROTEIN BS20C"/>
    <property type="match status" value="1"/>
</dbReference>
<keyword evidence="4 8" id="KW-0694">RNA-binding</keyword>
<gene>
    <name evidence="8" type="primary">rpsT</name>
    <name evidence="9" type="ORF">FD22_GL000287</name>
</gene>
<dbReference type="InterPro" id="IPR002583">
    <property type="entry name" value="Ribosomal_bS20"/>
</dbReference>
<dbReference type="SUPFAM" id="SSF46992">
    <property type="entry name" value="Ribosomal protein S20"/>
    <property type="match status" value="1"/>
</dbReference>
<dbReference type="RefSeq" id="WP_010009676.1">
    <property type="nucleotide sequence ID" value="NZ_AZCN01000116.1"/>
</dbReference>
<dbReference type="GO" id="GO:0005829">
    <property type="term" value="C:cytosol"/>
    <property type="evidence" value="ECO:0007669"/>
    <property type="project" value="TreeGrafter"/>
</dbReference>
<evidence type="ECO:0000313" key="9">
    <source>
        <dbReference type="EMBL" id="KRK14015.1"/>
    </source>
</evidence>
<dbReference type="GO" id="GO:0070181">
    <property type="term" value="F:small ribosomal subunit rRNA binding"/>
    <property type="evidence" value="ECO:0007669"/>
    <property type="project" value="TreeGrafter"/>
</dbReference>
<protein>
    <recommendedName>
        <fullName evidence="7 8">Small ribosomal subunit protein bS20</fullName>
    </recommendedName>
</protein>
<evidence type="ECO:0000256" key="3">
    <source>
        <dbReference type="ARBA" id="ARBA00022730"/>
    </source>
</evidence>
<dbReference type="GO" id="GO:0015935">
    <property type="term" value="C:small ribosomal subunit"/>
    <property type="evidence" value="ECO:0007669"/>
    <property type="project" value="TreeGrafter"/>
</dbReference>
<proteinExistence type="inferred from homology"/>
<comment type="function">
    <text evidence="1 8">Binds directly to 16S ribosomal RNA.</text>
</comment>
<keyword evidence="3 8" id="KW-0699">rRNA-binding</keyword>
<evidence type="ECO:0000256" key="2">
    <source>
        <dbReference type="ARBA" id="ARBA00007634"/>
    </source>
</evidence>
<dbReference type="Pfam" id="PF01649">
    <property type="entry name" value="Ribosomal_S20p"/>
    <property type="match status" value="1"/>
</dbReference>
<accession>A0A0R1EX46</accession>
<dbReference type="GeneID" id="65916908"/>
<dbReference type="NCBIfam" id="TIGR00029">
    <property type="entry name" value="S20"/>
    <property type="match status" value="1"/>
</dbReference>
<evidence type="ECO:0000256" key="8">
    <source>
        <dbReference type="HAMAP-Rule" id="MF_00500"/>
    </source>
</evidence>
<reference evidence="9 10" key="1">
    <citation type="journal article" date="2015" name="Genome Announc.">
        <title>Expanding the biotechnology potential of lactobacilli through comparative genomics of 213 strains and associated genera.</title>
        <authorList>
            <person name="Sun Z."/>
            <person name="Harris H.M."/>
            <person name="McCann A."/>
            <person name="Guo C."/>
            <person name="Argimon S."/>
            <person name="Zhang W."/>
            <person name="Yang X."/>
            <person name="Jeffery I.B."/>
            <person name="Cooney J.C."/>
            <person name="Kagawa T.F."/>
            <person name="Liu W."/>
            <person name="Song Y."/>
            <person name="Salvetti E."/>
            <person name="Wrobel A."/>
            <person name="Rasinkangas P."/>
            <person name="Parkhill J."/>
            <person name="Rea M.C."/>
            <person name="O'Sullivan O."/>
            <person name="Ritari J."/>
            <person name="Douillard F.P."/>
            <person name="Paul Ross R."/>
            <person name="Yang R."/>
            <person name="Briner A.E."/>
            <person name="Felis G.E."/>
            <person name="de Vos W.M."/>
            <person name="Barrangou R."/>
            <person name="Klaenhammer T.R."/>
            <person name="Caufield P.W."/>
            <person name="Cui Y."/>
            <person name="Zhang H."/>
            <person name="O'Toole P.W."/>
        </authorList>
    </citation>
    <scope>NUCLEOTIDE SEQUENCE [LARGE SCALE GENOMIC DNA]</scope>
    <source>
        <strain evidence="9 10">DSM 20001</strain>
    </source>
</reference>
<evidence type="ECO:0000313" key="10">
    <source>
        <dbReference type="Proteomes" id="UP000051181"/>
    </source>
</evidence>
<organism evidence="9 10">
    <name type="scientific">Loigolactobacillus coryniformis subsp. coryniformis KCTC 3167 = DSM 20001</name>
    <dbReference type="NCBI Taxonomy" id="913848"/>
    <lineage>
        <taxon>Bacteria</taxon>
        <taxon>Bacillati</taxon>
        <taxon>Bacillota</taxon>
        <taxon>Bacilli</taxon>
        <taxon>Lactobacillales</taxon>
        <taxon>Lactobacillaceae</taxon>
        <taxon>Loigolactobacillus</taxon>
    </lineage>
</organism>
<evidence type="ECO:0000256" key="6">
    <source>
        <dbReference type="ARBA" id="ARBA00023274"/>
    </source>
</evidence>
<dbReference type="AlphaFoldDB" id="A0A0R1EX46"/>
<comment type="caution">
    <text evidence="9">The sequence shown here is derived from an EMBL/GenBank/DDBJ whole genome shotgun (WGS) entry which is preliminary data.</text>
</comment>
<dbReference type="FunFam" id="1.20.58.110:FF:000001">
    <property type="entry name" value="30S ribosomal protein S20"/>
    <property type="match status" value="1"/>
</dbReference>
<name>A0A0R1EX46_9LACO</name>
<keyword evidence="5 8" id="KW-0689">Ribosomal protein</keyword>
<dbReference type="Proteomes" id="UP000051181">
    <property type="component" value="Unassembled WGS sequence"/>
</dbReference>
<dbReference type="EMBL" id="AZCN01000116">
    <property type="protein sequence ID" value="KRK14015.1"/>
    <property type="molecule type" value="Genomic_DNA"/>
</dbReference>
<dbReference type="GO" id="GO:0003735">
    <property type="term" value="F:structural constituent of ribosome"/>
    <property type="evidence" value="ECO:0007669"/>
    <property type="project" value="InterPro"/>
</dbReference>
<dbReference type="eggNOG" id="COG0268">
    <property type="taxonomic scope" value="Bacteria"/>
</dbReference>
<sequence>MPNIKSAIKRVRTNEKANAQNTSQISAMRTTIKQFEAAQAAGAENTEALYRDAVRSIDMAASKGLIHANKAGRDKSRLTKLLAK</sequence>